<feature type="region of interest" description="Disordered" evidence="1">
    <location>
        <begin position="1"/>
        <end position="29"/>
    </location>
</feature>
<dbReference type="Gramene" id="RZC71634">
    <property type="protein sequence ID" value="RZC71634"/>
    <property type="gene ID" value="C5167_034795"/>
</dbReference>
<accession>A0A4Y7KE26</accession>
<evidence type="ECO:0000313" key="3">
    <source>
        <dbReference type="Proteomes" id="UP000316621"/>
    </source>
</evidence>
<evidence type="ECO:0000313" key="2">
    <source>
        <dbReference type="EMBL" id="RZC71634.1"/>
    </source>
</evidence>
<dbReference type="Proteomes" id="UP000316621">
    <property type="component" value="Chromosome 7"/>
</dbReference>
<organism evidence="2 3">
    <name type="scientific">Papaver somniferum</name>
    <name type="common">Opium poppy</name>
    <dbReference type="NCBI Taxonomy" id="3469"/>
    <lineage>
        <taxon>Eukaryota</taxon>
        <taxon>Viridiplantae</taxon>
        <taxon>Streptophyta</taxon>
        <taxon>Embryophyta</taxon>
        <taxon>Tracheophyta</taxon>
        <taxon>Spermatophyta</taxon>
        <taxon>Magnoliopsida</taxon>
        <taxon>Ranunculales</taxon>
        <taxon>Papaveraceae</taxon>
        <taxon>Papaveroideae</taxon>
        <taxon>Papaver</taxon>
    </lineage>
</organism>
<feature type="compositionally biased region" description="Low complexity" evidence="1">
    <location>
        <begin position="7"/>
        <end position="18"/>
    </location>
</feature>
<keyword evidence="3" id="KW-1185">Reference proteome</keyword>
<sequence length="102" mass="11490">MMRELNESLSLEEFLKSGSSGGDDGGCGGVPMATVMDIEGEKVVLKVKRDPGYLPKYQLTNLEYSRKIQDFDECFKDSPNFENLENSNAVNFTRHCREEMDG</sequence>
<feature type="compositionally biased region" description="Gly residues" evidence="1">
    <location>
        <begin position="19"/>
        <end position="29"/>
    </location>
</feature>
<evidence type="ECO:0000256" key="1">
    <source>
        <dbReference type="SAM" id="MobiDB-lite"/>
    </source>
</evidence>
<protein>
    <submittedName>
        <fullName evidence="2">Uncharacterized protein</fullName>
    </submittedName>
</protein>
<dbReference type="EMBL" id="CM010721">
    <property type="protein sequence ID" value="RZC71634.1"/>
    <property type="molecule type" value="Genomic_DNA"/>
</dbReference>
<name>A0A4Y7KE26_PAPSO</name>
<dbReference type="AlphaFoldDB" id="A0A4Y7KE26"/>
<reference evidence="2 3" key="1">
    <citation type="journal article" date="2018" name="Science">
        <title>The opium poppy genome and morphinan production.</title>
        <authorList>
            <person name="Guo L."/>
            <person name="Winzer T."/>
            <person name="Yang X."/>
            <person name="Li Y."/>
            <person name="Ning Z."/>
            <person name="He Z."/>
            <person name="Teodor R."/>
            <person name="Lu Y."/>
            <person name="Bowser T.A."/>
            <person name="Graham I.A."/>
            <person name="Ye K."/>
        </authorList>
    </citation>
    <scope>NUCLEOTIDE SEQUENCE [LARGE SCALE GENOMIC DNA]</scope>
    <source>
        <strain evidence="3">cv. HN1</strain>
        <tissue evidence="2">Leaves</tissue>
    </source>
</reference>
<gene>
    <name evidence="2" type="ORF">C5167_034795</name>
</gene>
<proteinExistence type="predicted"/>